<dbReference type="Proteomes" id="UP000198515">
    <property type="component" value="Unassembled WGS sequence"/>
</dbReference>
<dbReference type="RefSeq" id="WP_090135971.1">
    <property type="nucleotide sequence ID" value="NZ_FMBC01000018.1"/>
</dbReference>
<feature type="domain" description="HNH nuclease" evidence="1">
    <location>
        <begin position="56"/>
        <end position="99"/>
    </location>
</feature>
<proteinExistence type="predicted"/>
<organism evidence="2 3">
    <name type="scientific">Kosakonia oryziphila</name>
    <dbReference type="NCBI Taxonomy" id="1005667"/>
    <lineage>
        <taxon>Bacteria</taxon>
        <taxon>Pseudomonadati</taxon>
        <taxon>Pseudomonadota</taxon>
        <taxon>Gammaproteobacteria</taxon>
        <taxon>Enterobacterales</taxon>
        <taxon>Enterobacteriaceae</taxon>
        <taxon>Kosakonia</taxon>
    </lineage>
</organism>
<dbReference type="AlphaFoldDB" id="A0A1C4DUU4"/>
<sequence>MKLTQQRLKEVLKYNPLTGVFYWVNPQAYCMHAGEKAGYLDRNGYIYIKVDSVKHAAHRLAWLYMHGVLPEKFIDHKNTIRSDNRIKNLRLATRSQNMMNQLKRKNNTSGVKGIGWDNKVKKWRARCQVDGKRQCVGWFSSLKEAEKSLIKFREKGHGEFANHGGA</sequence>
<dbReference type="InterPro" id="IPR044925">
    <property type="entry name" value="His-Me_finger_sf"/>
</dbReference>
<dbReference type="GO" id="GO:0004519">
    <property type="term" value="F:endonuclease activity"/>
    <property type="evidence" value="ECO:0007669"/>
    <property type="project" value="UniProtKB-KW"/>
</dbReference>
<keyword evidence="3" id="KW-1185">Reference proteome</keyword>
<gene>
    <name evidence="2" type="ORF">GA0061070_101879</name>
</gene>
<dbReference type="Pfam" id="PF13392">
    <property type="entry name" value="HNH_3"/>
    <property type="match status" value="1"/>
</dbReference>
<dbReference type="OrthoDB" id="388551at2"/>
<name>A0A1C4DUU4_9ENTR</name>
<accession>A0A1C4DUU4</accession>
<evidence type="ECO:0000259" key="1">
    <source>
        <dbReference type="Pfam" id="PF13392"/>
    </source>
</evidence>
<dbReference type="InterPro" id="IPR016177">
    <property type="entry name" value="DNA-bd_dom_sf"/>
</dbReference>
<keyword evidence="2" id="KW-0378">Hydrolase</keyword>
<evidence type="ECO:0000313" key="3">
    <source>
        <dbReference type="Proteomes" id="UP000198515"/>
    </source>
</evidence>
<dbReference type="SUPFAM" id="SSF54171">
    <property type="entry name" value="DNA-binding domain"/>
    <property type="match status" value="1"/>
</dbReference>
<dbReference type="SUPFAM" id="SSF54060">
    <property type="entry name" value="His-Me finger endonucleases"/>
    <property type="match status" value="1"/>
</dbReference>
<keyword evidence="2" id="KW-0540">Nuclease</keyword>
<dbReference type="Gene3D" id="1.20.5.2050">
    <property type="match status" value="1"/>
</dbReference>
<reference evidence="3" key="1">
    <citation type="submission" date="2016-08" db="EMBL/GenBank/DDBJ databases">
        <authorList>
            <person name="Varghese N."/>
            <person name="Submissions Spin"/>
        </authorList>
    </citation>
    <scope>NUCLEOTIDE SEQUENCE [LARGE SCALE GENOMIC DNA]</scope>
    <source>
        <strain evidence="3">REICA_142</strain>
    </source>
</reference>
<dbReference type="EMBL" id="FMBC01000018">
    <property type="protein sequence ID" value="SCC35176.1"/>
    <property type="molecule type" value="Genomic_DNA"/>
</dbReference>
<evidence type="ECO:0000313" key="2">
    <source>
        <dbReference type="EMBL" id="SCC35176.1"/>
    </source>
</evidence>
<dbReference type="GO" id="GO:0003677">
    <property type="term" value="F:DNA binding"/>
    <property type="evidence" value="ECO:0007669"/>
    <property type="project" value="InterPro"/>
</dbReference>
<keyword evidence="2" id="KW-0255">Endonuclease</keyword>
<dbReference type="Gene3D" id="3.90.75.20">
    <property type="match status" value="1"/>
</dbReference>
<protein>
    <submittedName>
        <fullName evidence="2">HNH endonuclease</fullName>
    </submittedName>
</protein>
<dbReference type="InterPro" id="IPR003615">
    <property type="entry name" value="HNH_nuc"/>
</dbReference>